<dbReference type="AlphaFoldDB" id="A0A0A7V264"/>
<dbReference type="HOGENOM" id="CLU_2783843_0_0_2"/>
<protein>
    <submittedName>
        <fullName evidence="2">Uncharacterized protein</fullName>
    </submittedName>
</protein>
<feature type="transmembrane region" description="Helical" evidence="1">
    <location>
        <begin position="7"/>
        <end position="25"/>
    </location>
</feature>
<name>A0A0A7V264_9ARCH</name>
<keyword evidence="1" id="KW-1133">Transmembrane helix</keyword>
<dbReference type="Proteomes" id="UP000241022">
    <property type="component" value="Unassembled WGS sequence"/>
</dbReference>
<dbReference type="Proteomes" id="UP000030944">
    <property type="component" value="Chromosome"/>
</dbReference>
<reference evidence="3" key="3">
    <citation type="submission" date="2016-05" db="EMBL/GenBank/DDBJ databases">
        <authorList>
            <person name="Lavstsen T."/>
            <person name="Jespersen J.S."/>
        </authorList>
    </citation>
    <scope>NUCLEOTIDE SEQUENCE [LARGE SCALE GENOMIC DNA]</scope>
    <source>
        <strain evidence="3">U25</strain>
    </source>
</reference>
<reference evidence="3 5" key="4">
    <citation type="submission" date="2018-04" db="EMBL/GenBank/DDBJ databases">
        <title>Transcriptomics of ammonia oxidizing archaea.</title>
        <authorList>
            <person name="Carini P."/>
        </authorList>
    </citation>
    <scope>NUCLEOTIDE SEQUENCE [LARGE SCALE GENOMIC DNA]</scope>
    <source>
        <strain evidence="3 5">U25</strain>
    </source>
</reference>
<reference evidence="2 4" key="1">
    <citation type="journal article" date="2015" name="Proc. Natl. Acad. Sci. U.S.A.">
        <title>Genomic and proteomic characterization of "Candidatus Nitrosopelagicus brevis": An ammonia-oxidizing archaeon from the open ocean.</title>
        <authorList>
            <person name="Santoro A.E."/>
            <person name="Dupont C.L."/>
            <person name="Richter R.A."/>
            <person name="Craig M.T."/>
            <person name="Carini P."/>
            <person name="McIlvin M.R."/>
            <person name="Yang Y."/>
            <person name="Orsi W.D."/>
            <person name="Moran D.M."/>
            <person name="Saito M.A."/>
        </authorList>
    </citation>
    <scope>NUCLEOTIDE SEQUENCE [LARGE SCALE GENOMIC DNA]</scope>
    <source>
        <strain evidence="2">CN25</strain>
        <strain evidence="4">V2</strain>
    </source>
</reference>
<keyword evidence="5" id="KW-1185">Reference proteome</keyword>
<organism evidence="2 4">
    <name type="scientific">Candidatus Nitrosopelagicus brevis</name>
    <dbReference type="NCBI Taxonomy" id="1410606"/>
    <lineage>
        <taxon>Archaea</taxon>
        <taxon>Nitrososphaerota</taxon>
    </lineage>
</organism>
<dbReference type="KEGG" id="nbv:T478_0567"/>
<accession>A0A0A7V264</accession>
<reference evidence="5" key="2">
    <citation type="submission" date="2016-05" db="EMBL/GenBank/DDBJ databases">
        <authorList>
            <person name="Dupont C."/>
            <person name="Santoro A."/>
        </authorList>
    </citation>
    <scope>NUCLEOTIDE SEQUENCE [LARGE SCALE GENOMIC DNA]</scope>
    <source>
        <strain evidence="5">U25</strain>
    </source>
</reference>
<dbReference type="RefSeq" id="WP_048105021.1">
    <property type="nucleotide sequence ID" value="NZ_CP007026.1"/>
</dbReference>
<proteinExistence type="predicted"/>
<evidence type="ECO:0000256" key="1">
    <source>
        <dbReference type="SAM" id="Phobius"/>
    </source>
</evidence>
<dbReference type="STRING" id="1410606.T478_0567"/>
<evidence type="ECO:0000313" key="4">
    <source>
        <dbReference type="Proteomes" id="UP000030944"/>
    </source>
</evidence>
<dbReference type="EMBL" id="LXWN01000001">
    <property type="protein sequence ID" value="PTL87833.1"/>
    <property type="molecule type" value="Genomic_DNA"/>
</dbReference>
<dbReference type="EMBL" id="CP007026">
    <property type="protein sequence ID" value="AJA93114.1"/>
    <property type="molecule type" value="Genomic_DNA"/>
</dbReference>
<dbReference type="GeneID" id="24816461"/>
<feature type="transmembrane region" description="Helical" evidence="1">
    <location>
        <begin position="37"/>
        <end position="57"/>
    </location>
</feature>
<gene>
    <name evidence="3" type="ORF">A7X95_00660</name>
    <name evidence="2" type="ORF">T478_0567</name>
</gene>
<evidence type="ECO:0000313" key="5">
    <source>
        <dbReference type="Proteomes" id="UP000241022"/>
    </source>
</evidence>
<keyword evidence="1" id="KW-0812">Transmembrane</keyword>
<sequence length="68" mass="7701">MNLFYQRTYLVLGMFFVFVGAYSGYDAGTSFQTTTTIIVVIGSIGFILGGIYLLITYMKNRKILKRVD</sequence>
<evidence type="ECO:0000313" key="3">
    <source>
        <dbReference type="EMBL" id="PTL87833.1"/>
    </source>
</evidence>
<keyword evidence="1" id="KW-0472">Membrane</keyword>
<evidence type="ECO:0000313" key="2">
    <source>
        <dbReference type="EMBL" id="AJA93114.1"/>
    </source>
</evidence>